<feature type="region of interest" description="Disordered" evidence="1">
    <location>
        <begin position="19"/>
        <end position="57"/>
    </location>
</feature>
<dbReference type="RefSeq" id="XP_066704199.1">
    <property type="nucleotide sequence ID" value="XM_066839135.1"/>
</dbReference>
<accession>A0ABR1QQ61</accession>
<organism evidence="2 3">
    <name type="scientific">Apiospora aurea</name>
    <dbReference type="NCBI Taxonomy" id="335848"/>
    <lineage>
        <taxon>Eukaryota</taxon>
        <taxon>Fungi</taxon>
        <taxon>Dikarya</taxon>
        <taxon>Ascomycota</taxon>
        <taxon>Pezizomycotina</taxon>
        <taxon>Sordariomycetes</taxon>
        <taxon>Xylariomycetidae</taxon>
        <taxon>Amphisphaeriales</taxon>
        <taxon>Apiosporaceae</taxon>
        <taxon>Apiospora</taxon>
    </lineage>
</organism>
<dbReference type="Proteomes" id="UP001391051">
    <property type="component" value="Unassembled WGS sequence"/>
</dbReference>
<evidence type="ECO:0000313" key="3">
    <source>
        <dbReference type="Proteomes" id="UP001391051"/>
    </source>
</evidence>
<protein>
    <submittedName>
        <fullName evidence="2">Uncharacterized protein</fullName>
    </submittedName>
</protein>
<sequence length="224" mass="25065">MAEQSGSSDWFLKPLRTQLCRSPGRSAPQQAKLHPSAPLNSPFRASPGPLHLPSWETSPDSPFDNFVNPRALDYGQPHLVQNWPMPQHAPVAFGNSALLDIPMYPDATFSQGLPMPVGNDASHIQVPPYDHASIYGTPHHHAAEYALPLVSSPDARETNIAHVPGKRRRSNIAADSGNGQIACLFYKRDRIRYEVCRKFKFASVMNMKQHLLRDLLQMATTYFW</sequence>
<proteinExistence type="predicted"/>
<comment type="caution">
    <text evidence="2">The sequence shown here is derived from an EMBL/GenBank/DDBJ whole genome shotgun (WGS) entry which is preliminary data.</text>
</comment>
<keyword evidence="3" id="KW-1185">Reference proteome</keyword>
<evidence type="ECO:0000256" key="1">
    <source>
        <dbReference type="SAM" id="MobiDB-lite"/>
    </source>
</evidence>
<dbReference type="GeneID" id="92072197"/>
<reference evidence="2 3" key="1">
    <citation type="submission" date="2023-01" db="EMBL/GenBank/DDBJ databases">
        <title>Analysis of 21 Apiospora genomes using comparative genomics revels a genus with tremendous synthesis potential of carbohydrate active enzymes and secondary metabolites.</title>
        <authorList>
            <person name="Sorensen T."/>
        </authorList>
    </citation>
    <scope>NUCLEOTIDE SEQUENCE [LARGE SCALE GENOMIC DNA]</scope>
    <source>
        <strain evidence="2 3">CBS 24483</strain>
    </source>
</reference>
<gene>
    <name evidence="2" type="ORF">PG986_002913</name>
</gene>
<evidence type="ECO:0000313" key="2">
    <source>
        <dbReference type="EMBL" id="KAK7962088.1"/>
    </source>
</evidence>
<name>A0ABR1QQ61_9PEZI</name>
<dbReference type="EMBL" id="JAQQWE010000002">
    <property type="protein sequence ID" value="KAK7962088.1"/>
    <property type="molecule type" value="Genomic_DNA"/>
</dbReference>